<evidence type="ECO:0000256" key="1">
    <source>
        <dbReference type="ARBA" id="ARBA00004613"/>
    </source>
</evidence>
<dbReference type="SMART" id="SM00110">
    <property type="entry name" value="C1Q"/>
    <property type="match status" value="1"/>
</dbReference>
<dbReference type="SUPFAM" id="SSF49842">
    <property type="entry name" value="TNF-like"/>
    <property type="match status" value="1"/>
</dbReference>
<keyword evidence="3" id="KW-0732">Signal</keyword>
<dbReference type="AlphaFoldDB" id="A0A524RWE2"/>
<dbReference type="PROSITE" id="PS50871">
    <property type="entry name" value="C1Q"/>
    <property type="match status" value="1"/>
</dbReference>
<comment type="caution">
    <text evidence="5">The sequence shown here is derived from an EMBL/GenBank/DDBJ whole genome shotgun (WGS) entry which is preliminary data.</text>
</comment>
<keyword evidence="2" id="KW-0964">Secreted</keyword>
<sequence>MALNPRLPSQTLPVTDHRGYPLTQNVSLAADRLRIDETHRRIDGDISALGAAIDAEAAARAEEIVAEANARIAAIDAEAAARAGGIAAEANARIAAINVETAARMAAIATEVSERASAIGSLEVENSLLRQRLTEEIAQRKTLQSDVSALQSSLVASATVDTTNASNITSGKLSKERIPNINELTEGRLIVDNSGRVKLPYQPAFFAYRNDRNFVPKNHPSLIYGAGVRVVWDHLVTNVGNHYHTSGPQAGRFIAPVNGLYQFTYAQYYGAGDIARGRIARGHIVQDKAGTMAIHNNWDPSRTGSWQGSCTTMLNLNAGDQILCVVECGDDSIYFEKNHSWFCGHLLA</sequence>
<reference evidence="5 6" key="1">
    <citation type="journal article" date="2019" name="mSystems">
        <title>Life at home and on the roam: Genomic adaptions reflect the dual lifestyle of an intracellular, facultative symbiont.</title>
        <authorList>
            <person name="Burgsdorf I."/>
        </authorList>
    </citation>
    <scope>NUCLEOTIDE SEQUENCE [LARGE SCALE GENOMIC DNA]</scope>
    <source>
        <strain evidence="5">277cI</strain>
    </source>
</reference>
<dbReference type="PANTHER" id="PTHR22923">
    <property type="entry name" value="CEREBELLIN-RELATED"/>
    <property type="match status" value="1"/>
</dbReference>
<dbReference type="InterPro" id="IPR008983">
    <property type="entry name" value="Tumour_necrosis_fac-like_dom"/>
</dbReference>
<dbReference type="Gene3D" id="2.60.120.40">
    <property type="match status" value="1"/>
</dbReference>
<evidence type="ECO:0000259" key="4">
    <source>
        <dbReference type="PROSITE" id="PS50871"/>
    </source>
</evidence>
<dbReference type="PANTHER" id="PTHR22923:SF116">
    <property type="entry name" value="C1Q DOMAIN-CONTAINING PROTEIN"/>
    <property type="match status" value="1"/>
</dbReference>
<evidence type="ECO:0000256" key="2">
    <source>
        <dbReference type="ARBA" id="ARBA00022525"/>
    </source>
</evidence>
<evidence type="ECO:0000313" key="5">
    <source>
        <dbReference type="EMBL" id="TGH28148.1"/>
    </source>
</evidence>
<feature type="domain" description="C1q" evidence="4">
    <location>
        <begin position="198"/>
        <end position="348"/>
    </location>
</feature>
<dbReference type="InterPro" id="IPR001073">
    <property type="entry name" value="C1q_dom"/>
</dbReference>
<gene>
    <name evidence="5" type="ORF">ERJ68_00070</name>
</gene>
<dbReference type="GO" id="GO:0005576">
    <property type="term" value="C:extracellular region"/>
    <property type="evidence" value="ECO:0007669"/>
    <property type="project" value="UniProtKB-SubCell"/>
</dbReference>
<dbReference type="Proteomes" id="UP000315454">
    <property type="component" value="Unassembled WGS sequence"/>
</dbReference>
<evidence type="ECO:0000256" key="3">
    <source>
        <dbReference type="ARBA" id="ARBA00022729"/>
    </source>
</evidence>
<dbReference type="Pfam" id="PF00386">
    <property type="entry name" value="C1q"/>
    <property type="match status" value="1"/>
</dbReference>
<evidence type="ECO:0000313" key="6">
    <source>
        <dbReference type="Proteomes" id="UP000315454"/>
    </source>
</evidence>
<accession>A0A524RWE2</accession>
<organism evidence="5 6">
    <name type="scientific">Aphanocapsa feldmannii 277cI</name>
    <dbReference type="NCBI Taxonomy" id="2507554"/>
    <lineage>
        <taxon>Bacteria</taxon>
        <taxon>Bacillati</taxon>
        <taxon>Cyanobacteriota</taxon>
        <taxon>Cyanophyceae</taxon>
        <taxon>Oscillatoriophycideae</taxon>
        <taxon>Chroococcales</taxon>
        <taxon>Microcystaceae</taxon>
        <taxon>Aphanocapsa</taxon>
    </lineage>
</organism>
<name>A0A524RWE2_9CHRO</name>
<comment type="subcellular location">
    <subcellularLocation>
        <location evidence="1">Secreted</location>
    </subcellularLocation>
</comment>
<dbReference type="InterPro" id="IPR050822">
    <property type="entry name" value="Cerebellin_Synaptic_Org"/>
</dbReference>
<dbReference type="EMBL" id="SRMN01000001">
    <property type="protein sequence ID" value="TGH28148.1"/>
    <property type="molecule type" value="Genomic_DNA"/>
</dbReference>
<protein>
    <recommendedName>
        <fullName evidence="4">C1q domain-containing protein</fullName>
    </recommendedName>
</protein>
<proteinExistence type="predicted"/>